<name>A0ABV1AK48_9FIRM</name>
<dbReference type="PANTHER" id="PTHR43002">
    <property type="entry name" value="GLYCOGEN DEBRANCHING ENZYME"/>
    <property type="match status" value="1"/>
</dbReference>
<dbReference type="InterPro" id="IPR013783">
    <property type="entry name" value="Ig-like_fold"/>
</dbReference>
<dbReference type="CDD" id="cd11234">
    <property type="entry name" value="E_set_GDE_N"/>
    <property type="match status" value="1"/>
</dbReference>
<evidence type="ECO:0000313" key="4">
    <source>
        <dbReference type="Proteomes" id="UP001446032"/>
    </source>
</evidence>
<keyword evidence="4" id="KW-1185">Reference proteome</keyword>
<gene>
    <name evidence="3" type="ORF">WMO75_09445</name>
</gene>
<dbReference type="InterPro" id="IPR006047">
    <property type="entry name" value="GH13_cat_dom"/>
</dbReference>
<dbReference type="SUPFAM" id="SSF81296">
    <property type="entry name" value="E set domains"/>
    <property type="match status" value="1"/>
</dbReference>
<organism evidence="3 4">
    <name type="scientific">Blautia intestinihominis</name>
    <dbReference type="NCBI Taxonomy" id="3133152"/>
    <lineage>
        <taxon>Bacteria</taxon>
        <taxon>Bacillati</taxon>
        <taxon>Bacillota</taxon>
        <taxon>Clostridia</taxon>
        <taxon>Lachnospirales</taxon>
        <taxon>Lachnospiraceae</taxon>
        <taxon>Blautia</taxon>
    </lineage>
</organism>
<feature type="domain" description="Glycosyl hydrolase family 13 catalytic" evidence="2">
    <location>
        <begin position="144"/>
        <end position="485"/>
    </location>
</feature>
<dbReference type="Gene3D" id="3.20.20.80">
    <property type="entry name" value="Glycosidases"/>
    <property type="match status" value="2"/>
</dbReference>
<keyword evidence="3" id="KW-0326">Glycosidase</keyword>
<proteinExistence type="inferred from homology"/>
<dbReference type="Gene3D" id="2.60.40.10">
    <property type="entry name" value="Immunoglobulins"/>
    <property type="match status" value="1"/>
</dbReference>
<keyword evidence="3" id="KW-0378">Hydrolase</keyword>
<dbReference type="SMART" id="SM00642">
    <property type="entry name" value="Aamy"/>
    <property type="match status" value="1"/>
</dbReference>
<reference evidence="3 4" key="1">
    <citation type="submission" date="2024-03" db="EMBL/GenBank/DDBJ databases">
        <title>Human intestinal bacterial collection.</title>
        <authorList>
            <person name="Pauvert C."/>
            <person name="Hitch T.C.A."/>
            <person name="Clavel T."/>
        </authorList>
    </citation>
    <scope>NUCLEOTIDE SEQUENCE [LARGE SCALE GENOMIC DNA]</scope>
    <source>
        <strain evidence="3 4">CLA-AA-H95</strain>
    </source>
</reference>
<dbReference type="RefSeq" id="WP_118698402.1">
    <property type="nucleotide sequence ID" value="NZ_JBBMEI010000025.1"/>
</dbReference>
<protein>
    <submittedName>
        <fullName evidence="3">Type II secretory pathway, pullulanase PulA and related glycosidase</fullName>
    </submittedName>
</protein>
<comment type="similarity">
    <text evidence="1">Belongs to the glycosyl hydrolase 13 family.</text>
</comment>
<dbReference type="SUPFAM" id="SSF51011">
    <property type="entry name" value="Glycosyl hydrolase domain"/>
    <property type="match status" value="1"/>
</dbReference>
<evidence type="ECO:0000256" key="1">
    <source>
        <dbReference type="ARBA" id="ARBA00008061"/>
    </source>
</evidence>
<evidence type="ECO:0000313" key="3">
    <source>
        <dbReference type="EMBL" id="MEQ2358553.1"/>
    </source>
</evidence>
<dbReference type="GO" id="GO:0016798">
    <property type="term" value="F:hydrolase activity, acting on glycosyl bonds"/>
    <property type="evidence" value="ECO:0007669"/>
    <property type="project" value="UniProtKB-KW"/>
</dbReference>
<dbReference type="Gene3D" id="2.60.40.1180">
    <property type="entry name" value="Golgi alpha-mannosidase II"/>
    <property type="match status" value="1"/>
</dbReference>
<accession>A0ABV1AK48</accession>
<evidence type="ECO:0000259" key="2">
    <source>
        <dbReference type="SMART" id="SM00642"/>
    </source>
</evidence>
<dbReference type="EMBL" id="JBBMEI010000025">
    <property type="protein sequence ID" value="MEQ2358553.1"/>
    <property type="molecule type" value="Genomic_DNA"/>
</dbReference>
<dbReference type="Proteomes" id="UP001446032">
    <property type="component" value="Unassembled WGS sequence"/>
</dbReference>
<dbReference type="InterPro" id="IPR014756">
    <property type="entry name" value="Ig_E-set"/>
</dbReference>
<dbReference type="InterPro" id="IPR017853">
    <property type="entry name" value="GH"/>
</dbReference>
<sequence>MYDQSRLLVHEGNPMLPGATKVSGGMNFAVEVPCDTEASLILYRKGEKEPEAEIPFAESNRTGRMCAMMVSGFKPEQYEYNFRIDTKICQDPYARGLAGRETFGRVSEDKDEHRIRCSFPNLREYNWEGDVSPGISYQDMILYKVHVRGYTRQAKVAPKKRGTFAGLKEMIPYWKELGINAVELMPAYEFMERSTVEPGKAMIRQKHHKDKVNYWGYLPGFYFAPKSAYCATKKPHKEFCDMVRAFHEAGIECIMEMYFPADTAPMKALYALWFWKKYYHVDGFHLLGDGVPGELIERDPFLYGVKKMFSDISGQPEKENMLAEYNRGFMQDMRRLLKSDEGMVAGAQFHIKRNTGNFGTINYMASQDGFTLYDTVTYNYRHNEANGEDNHDGSDYNYSWNCGVEGASRKQAIRRLREQQLRNAFLMLLLSQGTPMIYGGDEFGNSQNGNNNAWCQDNSVGWTDWKCMKKQEKLFSFVKKAIAFRKDHPILHMPNELRSVDYMAKGFPDVSFHGERAWFLNMENTSRLIGIMYCGAYAQKPDGTDDDFLYIGYNFHWEKRNIALPNLPDGMTWKKIADTSDQEEKNWFQEGKETYKKTIDINPRTIVVLVARQGEIEHASVAALQDDNKA</sequence>
<comment type="caution">
    <text evidence="3">The sequence shown here is derived from an EMBL/GenBank/DDBJ whole genome shotgun (WGS) entry which is preliminary data.</text>
</comment>
<dbReference type="InterPro" id="IPR013780">
    <property type="entry name" value="Glyco_hydro_b"/>
</dbReference>
<dbReference type="SUPFAM" id="SSF51445">
    <property type="entry name" value="(Trans)glycosidases"/>
    <property type="match status" value="1"/>
</dbReference>